<protein>
    <recommendedName>
        <fullName evidence="4">MATH domain-containing protein</fullName>
    </recommendedName>
</protein>
<keyword evidence="3" id="KW-1185">Reference proteome</keyword>
<dbReference type="GeneID" id="109417957"/>
<feature type="compositionally biased region" description="Basic and acidic residues" evidence="1">
    <location>
        <begin position="680"/>
        <end position="689"/>
    </location>
</feature>
<feature type="compositionally biased region" description="Polar residues" evidence="1">
    <location>
        <begin position="346"/>
        <end position="355"/>
    </location>
</feature>
<feature type="compositionally biased region" description="Basic residues" evidence="1">
    <location>
        <begin position="281"/>
        <end position="290"/>
    </location>
</feature>
<reference evidence="3" key="1">
    <citation type="journal article" date="2015" name="Proc. Natl. Acad. Sci. U.S.A.">
        <title>Genome sequence of the Asian Tiger mosquito, Aedes albopictus, reveals insights into its biology, genetics, and evolution.</title>
        <authorList>
            <person name="Chen X.G."/>
            <person name="Jiang X."/>
            <person name="Gu J."/>
            <person name="Xu M."/>
            <person name="Wu Y."/>
            <person name="Deng Y."/>
            <person name="Zhang C."/>
            <person name="Bonizzoni M."/>
            <person name="Dermauw W."/>
            <person name="Vontas J."/>
            <person name="Armbruster P."/>
            <person name="Huang X."/>
            <person name="Yang Y."/>
            <person name="Zhang H."/>
            <person name="He W."/>
            <person name="Peng H."/>
            <person name="Liu Y."/>
            <person name="Wu K."/>
            <person name="Chen J."/>
            <person name="Lirakis M."/>
            <person name="Topalis P."/>
            <person name="Van Leeuwen T."/>
            <person name="Hall A.B."/>
            <person name="Jiang X."/>
            <person name="Thorpe C."/>
            <person name="Mueller R.L."/>
            <person name="Sun C."/>
            <person name="Waterhouse R.M."/>
            <person name="Yan G."/>
            <person name="Tu Z.J."/>
            <person name="Fang X."/>
            <person name="James A.A."/>
        </authorList>
    </citation>
    <scope>NUCLEOTIDE SEQUENCE [LARGE SCALE GENOMIC DNA]</scope>
    <source>
        <strain evidence="3">Foshan</strain>
    </source>
</reference>
<evidence type="ECO:0000313" key="3">
    <source>
        <dbReference type="Proteomes" id="UP000069940"/>
    </source>
</evidence>
<proteinExistence type="predicted"/>
<accession>A0ABM2A0U0</accession>
<feature type="region of interest" description="Disordered" evidence="1">
    <location>
        <begin position="627"/>
        <end position="689"/>
    </location>
</feature>
<dbReference type="SUPFAM" id="SSF49599">
    <property type="entry name" value="TRAF domain-like"/>
    <property type="match status" value="1"/>
</dbReference>
<feature type="compositionally biased region" description="Basic and acidic residues" evidence="1">
    <location>
        <begin position="334"/>
        <end position="345"/>
    </location>
</feature>
<reference evidence="2" key="2">
    <citation type="submission" date="2025-05" db="UniProtKB">
        <authorList>
            <consortium name="EnsemblMetazoa"/>
        </authorList>
    </citation>
    <scope>IDENTIFICATION</scope>
    <source>
        <strain evidence="2">Foshan</strain>
    </source>
</reference>
<dbReference type="EnsemblMetazoa" id="AALFPA23_023390.R34804">
    <property type="protein sequence ID" value="AALFPA23_023390.P34804"/>
    <property type="gene ID" value="AALFPA23_023390"/>
</dbReference>
<evidence type="ECO:0000256" key="1">
    <source>
        <dbReference type="SAM" id="MobiDB-lite"/>
    </source>
</evidence>
<feature type="region of interest" description="Disordered" evidence="1">
    <location>
        <begin position="269"/>
        <end position="290"/>
    </location>
</feature>
<evidence type="ECO:0000313" key="2">
    <source>
        <dbReference type="EnsemblMetazoa" id="AALFPA23_023390.P34804"/>
    </source>
</evidence>
<organism evidence="2 3">
    <name type="scientific">Aedes albopictus</name>
    <name type="common">Asian tiger mosquito</name>
    <name type="synonym">Stegomyia albopicta</name>
    <dbReference type="NCBI Taxonomy" id="7160"/>
    <lineage>
        <taxon>Eukaryota</taxon>
        <taxon>Metazoa</taxon>
        <taxon>Ecdysozoa</taxon>
        <taxon>Arthropoda</taxon>
        <taxon>Hexapoda</taxon>
        <taxon>Insecta</taxon>
        <taxon>Pterygota</taxon>
        <taxon>Neoptera</taxon>
        <taxon>Endopterygota</taxon>
        <taxon>Diptera</taxon>
        <taxon>Nematocera</taxon>
        <taxon>Culicoidea</taxon>
        <taxon>Culicidae</taxon>
        <taxon>Culicinae</taxon>
        <taxon>Aedini</taxon>
        <taxon>Aedes</taxon>
        <taxon>Stegomyia</taxon>
    </lineage>
</organism>
<dbReference type="RefSeq" id="XP_062709437.1">
    <property type="nucleotide sequence ID" value="XM_062853453.1"/>
</dbReference>
<dbReference type="Proteomes" id="UP000069940">
    <property type="component" value="Unassembled WGS sequence"/>
</dbReference>
<evidence type="ECO:0008006" key="4">
    <source>
        <dbReference type="Google" id="ProtNLM"/>
    </source>
</evidence>
<feature type="region of interest" description="Disordered" evidence="1">
    <location>
        <begin position="318"/>
        <end position="395"/>
    </location>
</feature>
<sequence>MIKSARDVEWELTVNKSDLIRISLRATDSQVATFRHALTIVIPHPDYTKEIRQTFNMDTGGHTFNVLIMHKISEQEFCNPGGDLVMKIGIRPLNSIVEKQLAIYQYVQLKEANEKLTKRLTYFTDEYDYKHLTMYFNIELEQFKRYRFLKSYGICDGENREWRMTMKLNSKNMIATHIQLIRGAGTECRFFIELEHMNLQKSIRKSSICKKFDFGNGTKPMWGFKFIEFDELKADAGFLRNDLLHFRFGVRPLLSTTVVYDDSRTLTKSATTPAEPNVRRTSWKSRSGRKLVRKAAAKTHAKLNVDPLLQAKEAIDDGSTSLETGNGSAILKSGGDRKETAEETQPKQNVRSLSPDTGKLKWYQKLLPGNSQTSARQRVRPLSPASESDDDRQTVRQTAVMTPAEPYVALYSPASEVFGGGRSLSMSSGGRTHARQTAAMTPVEPTVRPLSPAIESDDDRQTVTVRQTAAMISAVRPLSPATDSDDDHQIVRQTAARTPVEPYGAFYSPASGAATYLITCRINNIYYYYFHIMEYSIPFYASTLLEVFGGGRSLSMSSGGRTLARQTVAMAPVEPSVRPLSPAAESYGDRQTVRQTAATTPAEPYVAFYSPASEVFGGGRSLSMSSVGRTHARQTAASTAVEPTVRPFSPATESNGDRQTVRQTAAKTHAEPNEGTSNPAKEKHVSFVE</sequence>
<feature type="compositionally biased region" description="Polar residues" evidence="1">
    <location>
        <begin position="318"/>
        <end position="327"/>
    </location>
</feature>
<name>A0ABM2A0U0_AEDAL</name>
<feature type="compositionally biased region" description="Polar residues" evidence="1">
    <location>
        <begin position="627"/>
        <end position="638"/>
    </location>
</feature>